<gene>
    <name evidence="10" type="ORF">KFE25_005519</name>
</gene>
<dbReference type="AlphaFoldDB" id="A0A8J5XSW5"/>
<comment type="caution">
    <text evidence="10">The sequence shown here is derived from an EMBL/GenBank/DDBJ whole genome shotgun (WGS) entry which is preliminary data.</text>
</comment>
<accession>A0A8J5XSW5</accession>
<evidence type="ECO:0000256" key="8">
    <source>
        <dbReference type="SAM" id="MobiDB-lite"/>
    </source>
</evidence>
<dbReference type="GO" id="GO:0061631">
    <property type="term" value="F:ubiquitin conjugating enzyme activity"/>
    <property type="evidence" value="ECO:0007669"/>
    <property type="project" value="UniProtKB-EC"/>
</dbReference>
<organism evidence="10 11">
    <name type="scientific">Diacronema lutheri</name>
    <name type="common">Unicellular marine alga</name>
    <name type="synonym">Monochrysis lutheri</name>
    <dbReference type="NCBI Taxonomy" id="2081491"/>
    <lineage>
        <taxon>Eukaryota</taxon>
        <taxon>Haptista</taxon>
        <taxon>Haptophyta</taxon>
        <taxon>Pavlovophyceae</taxon>
        <taxon>Pavlovales</taxon>
        <taxon>Pavlovaceae</taxon>
        <taxon>Diacronema</taxon>
    </lineage>
</organism>
<feature type="domain" description="UBC core" evidence="9">
    <location>
        <begin position="8"/>
        <end position="154"/>
    </location>
</feature>
<sequence length="205" mass="22926">MAENIAPAVINSIAKELRKLSLTPPTGIKIYVNEEDVTDIRIDVEGPDGTPYEGGVWRVRLALPQDFPASPPKGYFLTKIFHPNISKMGEICVNTLKRDWKDDIALGHIMAVIRCLLINPFPESALNDDAAKLFMEDYTEYAKQARLMCEIHARPKLADRPSRNAEADGSTSGDGTQQQKKQRPGAEQALIDKKKLEKKKSLKRL</sequence>
<keyword evidence="3 7" id="KW-0547">Nucleotide-binding</keyword>
<dbReference type="EMBL" id="JAGTXO010000009">
    <property type="protein sequence ID" value="KAG8465949.1"/>
    <property type="molecule type" value="Genomic_DNA"/>
</dbReference>
<comment type="similarity">
    <text evidence="7">Belongs to the ubiquitin-conjugating enzyme family.</text>
</comment>
<dbReference type="GO" id="GO:0005524">
    <property type="term" value="F:ATP binding"/>
    <property type="evidence" value="ECO:0007669"/>
    <property type="project" value="UniProtKB-UniRule"/>
</dbReference>
<evidence type="ECO:0000313" key="10">
    <source>
        <dbReference type="EMBL" id="KAG8465949.1"/>
    </source>
</evidence>
<feature type="region of interest" description="Disordered" evidence="8">
    <location>
        <begin position="157"/>
        <end position="205"/>
    </location>
</feature>
<dbReference type="PROSITE" id="PS00183">
    <property type="entry name" value="UBC_1"/>
    <property type="match status" value="1"/>
</dbReference>
<dbReference type="InterPro" id="IPR016135">
    <property type="entry name" value="UBQ-conjugating_enzyme/RWD"/>
</dbReference>
<dbReference type="CDD" id="cd23804">
    <property type="entry name" value="UBCc_UBE2S"/>
    <property type="match status" value="1"/>
</dbReference>
<protein>
    <recommendedName>
        <fullName evidence="1">E2 ubiquitin-conjugating enzyme</fullName>
        <ecNumber evidence="1">2.3.2.23</ecNumber>
    </recommendedName>
</protein>
<name>A0A8J5XSW5_DIALT</name>
<evidence type="ECO:0000256" key="7">
    <source>
        <dbReference type="RuleBase" id="RU362109"/>
    </source>
</evidence>
<dbReference type="Pfam" id="PF00179">
    <property type="entry name" value="UQ_con"/>
    <property type="match status" value="1"/>
</dbReference>
<keyword evidence="11" id="KW-1185">Reference proteome</keyword>
<evidence type="ECO:0000256" key="4">
    <source>
        <dbReference type="ARBA" id="ARBA00022786"/>
    </source>
</evidence>
<feature type="compositionally biased region" description="Basic and acidic residues" evidence="8">
    <location>
        <begin position="157"/>
        <end position="166"/>
    </location>
</feature>
<dbReference type="PROSITE" id="PS50127">
    <property type="entry name" value="UBC_2"/>
    <property type="match status" value="1"/>
</dbReference>
<evidence type="ECO:0000313" key="11">
    <source>
        <dbReference type="Proteomes" id="UP000751190"/>
    </source>
</evidence>
<evidence type="ECO:0000256" key="6">
    <source>
        <dbReference type="PROSITE-ProRule" id="PRU10133"/>
    </source>
</evidence>
<evidence type="ECO:0000256" key="3">
    <source>
        <dbReference type="ARBA" id="ARBA00022741"/>
    </source>
</evidence>
<keyword evidence="4 7" id="KW-0833">Ubl conjugation pathway</keyword>
<dbReference type="InterPro" id="IPR050113">
    <property type="entry name" value="Ub_conjugating_enzyme"/>
</dbReference>
<dbReference type="InterPro" id="IPR023313">
    <property type="entry name" value="UBQ-conjugating_AS"/>
</dbReference>
<evidence type="ECO:0000256" key="2">
    <source>
        <dbReference type="ARBA" id="ARBA00022679"/>
    </source>
</evidence>
<keyword evidence="5 7" id="KW-0067">ATP-binding</keyword>
<dbReference type="OMA" id="QPAKCGA"/>
<feature type="active site" description="Glycyl thioester intermediate" evidence="6">
    <location>
        <position position="92"/>
    </location>
</feature>
<dbReference type="FunFam" id="3.10.110.10:FF:000031">
    <property type="entry name" value="Ubiquitin-conjugating enzyme E2 22"/>
    <property type="match status" value="1"/>
</dbReference>
<feature type="compositionally biased region" description="Basic residues" evidence="8">
    <location>
        <begin position="196"/>
        <end position="205"/>
    </location>
</feature>
<dbReference type="SMART" id="SM00212">
    <property type="entry name" value="UBCc"/>
    <property type="match status" value="1"/>
</dbReference>
<dbReference type="SUPFAM" id="SSF54495">
    <property type="entry name" value="UBC-like"/>
    <property type="match status" value="1"/>
</dbReference>
<evidence type="ECO:0000259" key="9">
    <source>
        <dbReference type="PROSITE" id="PS50127"/>
    </source>
</evidence>
<dbReference type="OrthoDB" id="10069349at2759"/>
<dbReference type="PANTHER" id="PTHR24067">
    <property type="entry name" value="UBIQUITIN-CONJUGATING ENZYME E2"/>
    <property type="match status" value="1"/>
</dbReference>
<dbReference type="InterPro" id="IPR000608">
    <property type="entry name" value="UBC"/>
</dbReference>
<evidence type="ECO:0000256" key="5">
    <source>
        <dbReference type="ARBA" id="ARBA00022840"/>
    </source>
</evidence>
<reference evidence="10" key="1">
    <citation type="submission" date="2021-05" db="EMBL/GenBank/DDBJ databases">
        <title>The genome of the haptophyte Pavlova lutheri (Diacronema luteri, Pavlovales) - a model for lipid biosynthesis in eukaryotic algae.</title>
        <authorList>
            <person name="Hulatt C.J."/>
            <person name="Posewitz M.C."/>
        </authorList>
    </citation>
    <scope>NUCLEOTIDE SEQUENCE</scope>
    <source>
        <strain evidence="10">NIVA-4/92</strain>
    </source>
</reference>
<keyword evidence="2" id="KW-0808">Transferase</keyword>
<dbReference type="Proteomes" id="UP000751190">
    <property type="component" value="Unassembled WGS sequence"/>
</dbReference>
<proteinExistence type="inferred from homology"/>
<feature type="compositionally biased region" description="Polar residues" evidence="8">
    <location>
        <begin position="169"/>
        <end position="179"/>
    </location>
</feature>
<evidence type="ECO:0000256" key="1">
    <source>
        <dbReference type="ARBA" id="ARBA00012486"/>
    </source>
</evidence>
<dbReference type="Gene3D" id="3.10.110.10">
    <property type="entry name" value="Ubiquitin Conjugating Enzyme"/>
    <property type="match status" value="1"/>
</dbReference>
<dbReference type="EC" id="2.3.2.23" evidence="1"/>